<feature type="transmembrane region" description="Helical" evidence="1">
    <location>
        <begin position="187"/>
        <end position="206"/>
    </location>
</feature>
<dbReference type="RefSeq" id="WP_087158704.1">
    <property type="nucleotide sequence ID" value="NZ_NFKM01000011.1"/>
</dbReference>
<comment type="caution">
    <text evidence="2">The sequence shown here is derived from an EMBL/GenBank/DDBJ whole genome shotgun (WGS) entry which is preliminary data.</text>
</comment>
<keyword evidence="1" id="KW-0812">Transmembrane</keyword>
<keyword evidence="1" id="KW-0472">Membrane</keyword>
<feature type="transmembrane region" description="Helical" evidence="1">
    <location>
        <begin position="375"/>
        <end position="396"/>
    </location>
</feature>
<gene>
    <name evidence="2" type="ORF">B5F14_06345</name>
</gene>
<name>A0A1Y4LTS4_9FIRM</name>
<dbReference type="Proteomes" id="UP000195447">
    <property type="component" value="Unassembled WGS sequence"/>
</dbReference>
<evidence type="ECO:0000313" key="2">
    <source>
        <dbReference type="EMBL" id="OUP60034.1"/>
    </source>
</evidence>
<keyword evidence="1" id="KW-1133">Transmembrane helix</keyword>
<sequence length="737" mass="86446">MVRNEIKKFFANTKKSLTILLLFLLSTTFLCISMMQTEMDLSTYRLTHEQIKEGTIDLNMIQEEIDKYEYYLNPNHIEELSNKYGIDWILEQNEKLESGISYDTIQYQLSTLKQLQKEVSTVLTYDDFKKQIEDQYKDYEQLPSFLKSETAGQRARKTYEAYENLTIAKSLTVQPSLGLESLLKSPIIILSTFLFLLYLLMNCIFVEREEHQLIYAASTINGKRKLYFSKYTALSFLTILFYVLQFVFAFLFSNIYFGHIDLSVPVQSLSFAQGCPYSINVFTFLVLYLVMVIVSLCACSALAFVLCAHLKLMPLAIALIVIFISIEFMSFEYVSPLSKYSLLHYLNIWSYLMPLQLLANVEFISLFNLLIQNKVLFIFYLAISMIIFVSFSGFSYEAKMIEKRMNFISSRQVHSLVYFEMIKYWIKEKGILLVVVLGVIYGFCLNNQNNMSTWEDKVFNQFVDEIGATVNKKADKKILLQQQQYDEWNQELSIVQDITEQTYYSTLLSTQPVFEKYKAVYETRKQDNSSLPILKEDQYRFLYYDTNASILQVLFILFFVGYMTPSLHNKDKESKMIDLQKTTLNNQRKIKYFVNVVGVLLLIGLFTLLDLVYINVNYPNLEWAQSINALEMYADFPVSISIGAYFAISFLTKIFLYMFTVLIFTRICEWINKRTESILMFEIIFTLPVLIFYSTRFSAFTLIYELYHPVYWTIAHILFLLIMISTSVYFVFKKRRG</sequence>
<dbReference type="EMBL" id="NFKM01000011">
    <property type="protein sequence ID" value="OUP60034.1"/>
    <property type="molecule type" value="Genomic_DNA"/>
</dbReference>
<feature type="transmembrane region" description="Helical" evidence="1">
    <location>
        <begin position="277"/>
        <end position="305"/>
    </location>
</feature>
<dbReference type="AlphaFoldDB" id="A0A1Y4LTS4"/>
<feature type="transmembrane region" description="Helical" evidence="1">
    <location>
        <begin position="312"/>
        <end position="331"/>
    </location>
</feature>
<accession>A0A1Y4LTS4</accession>
<feature type="transmembrane region" description="Helical" evidence="1">
    <location>
        <begin position="233"/>
        <end position="257"/>
    </location>
</feature>
<evidence type="ECO:0000313" key="3">
    <source>
        <dbReference type="Proteomes" id="UP000195447"/>
    </source>
</evidence>
<feature type="transmembrane region" description="Helical" evidence="1">
    <location>
        <begin position="710"/>
        <end position="732"/>
    </location>
</feature>
<feature type="transmembrane region" description="Helical" evidence="1">
    <location>
        <begin position="590"/>
        <end position="614"/>
    </location>
</feature>
<evidence type="ECO:0000256" key="1">
    <source>
        <dbReference type="SAM" id="Phobius"/>
    </source>
</evidence>
<organism evidence="2 3">
    <name type="scientific">Faecalitalea cylindroides</name>
    <dbReference type="NCBI Taxonomy" id="39483"/>
    <lineage>
        <taxon>Bacteria</taxon>
        <taxon>Bacillati</taxon>
        <taxon>Bacillota</taxon>
        <taxon>Erysipelotrichia</taxon>
        <taxon>Erysipelotrichales</taxon>
        <taxon>Erysipelotrichaceae</taxon>
        <taxon>Faecalitalea</taxon>
    </lineage>
</organism>
<protein>
    <submittedName>
        <fullName evidence="2">Uncharacterized protein</fullName>
    </submittedName>
</protein>
<feature type="transmembrane region" description="Helical" evidence="1">
    <location>
        <begin position="430"/>
        <end position="448"/>
    </location>
</feature>
<feature type="transmembrane region" description="Helical" evidence="1">
    <location>
        <begin position="677"/>
        <end position="704"/>
    </location>
</feature>
<keyword evidence="3" id="KW-1185">Reference proteome</keyword>
<feature type="transmembrane region" description="Helical" evidence="1">
    <location>
        <begin position="642"/>
        <end position="665"/>
    </location>
</feature>
<reference evidence="3" key="1">
    <citation type="submission" date="2017-04" db="EMBL/GenBank/DDBJ databases">
        <title>Function of individual gut microbiota members based on whole genome sequencing of pure cultures obtained from chicken caecum.</title>
        <authorList>
            <person name="Medvecky M."/>
            <person name="Cejkova D."/>
            <person name="Polansky O."/>
            <person name="Karasova D."/>
            <person name="Kubasova T."/>
            <person name="Cizek A."/>
            <person name="Rychlik I."/>
        </authorList>
    </citation>
    <scope>NUCLEOTIDE SEQUENCE [LARGE SCALE GENOMIC DNA]</scope>
    <source>
        <strain evidence="3">An178</strain>
    </source>
</reference>
<proteinExistence type="predicted"/>